<organism evidence="1 2">
    <name type="scientific">Novosphingobium album</name>
    <name type="common">ex Liu et al. 2023</name>
    <dbReference type="NCBI Taxonomy" id="3031130"/>
    <lineage>
        <taxon>Bacteria</taxon>
        <taxon>Pseudomonadati</taxon>
        <taxon>Pseudomonadota</taxon>
        <taxon>Alphaproteobacteria</taxon>
        <taxon>Sphingomonadales</taxon>
        <taxon>Sphingomonadaceae</taxon>
        <taxon>Novosphingobium</taxon>
    </lineage>
</organism>
<comment type="caution">
    <text evidence="1">The sequence shown here is derived from an EMBL/GenBank/DDBJ whole genome shotgun (WGS) entry which is preliminary data.</text>
</comment>
<evidence type="ECO:0000313" key="1">
    <source>
        <dbReference type="EMBL" id="MDE8650204.1"/>
    </source>
</evidence>
<keyword evidence="2" id="KW-1185">Reference proteome</keyword>
<dbReference type="EMBL" id="JARESE010000001">
    <property type="protein sequence ID" value="MDE8650204.1"/>
    <property type="molecule type" value="Genomic_DNA"/>
</dbReference>
<dbReference type="RefSeq" id="WP_275226286.1">
    <property type="nucleotide sequence ID" value="NZ_JARESE010000001.1"/>
</dbReference>
<evidence type="ECO:0000313" key="2">
    <source>
        <dbReference type="Proteomes" id="UP001216253"/>
    </source>
</evidence>
<protein>
    <recommendedName>
        <fullName evidence="3">Lipoprotein</fullName>
    </recommendedName>
</protein>
<proteinExistence type="predicted"/>
<dbReference type="Proteomes" id="UP001216253">
    <property type="component" value="Unassembled WGS sequence"/>
</dbReference>
<accession>A0ABT5WJW0</accession>
<name>A0ABT5WJW0_9SPHN</name>
<gene>
    <name evidence="1" type="ORF">PYV00_00550</name>
</gene>
<evidence type="ECO:0008006" key="3">
    <source>
        <dbReference type="Google" id="ProtNLM"/>
    </source>
</evidence>
<reference evidence="1 2" key="1">
    <citation type="submission" date="2023-03" db="EMBL/GenBank/DDBJ databases">
        <title>NovoSphingobium album sp. nov. isolated from polycyclic aromatic hydrocarbons- and heavy-metal polluted soil.</title>
        <authorList>
            <person name="Liu Z."/>
            <person name="Wang K."/>
        </authorList>
    </citation>
    <scope>NUCLEOTIDE SEQUENCE [LARGE SCALE GENOMIC DNA]</scope>
    <source>
        <strain evidence="1 2">H3SJ31-1</strain>
    </source>
</reference>
<sequence>MTLPQHGPIMKKMRALRTALRAGAFAALLAGCSHHGSVRVAGFVRPVPGAITCSIIGSGLPDADPQFTPSLAGIVLPECNFGKTDTPPQVVVQIALAEHDARTVAVPPAPETTSSPPTTRPRKGVEYVLQVKAEEASGNEVLAQASARKTVRKALNEAQSHALYTALAQSIATVRPAAP</sequence>